<dbReference type="PANTHER" id="PTHR35218">
    <property type="entry name" value="RNASE H DOMAIN-CONTAINING PROTEIN"/>
    <property type="match status" value="1"/>
</dbReference>
<comment type="caution">
    <text evidence="2">The sequence shown here is derived from an EMBL/GenBank/DDBJ whole genome shotgun (WGS) entry which is preliminary data.</text>
</comment>
<dbReference type="Proteomes" id="UP000187609">
    <property type="component" value="Unassembled WGS sequence"/>
</dbReference>
<keyword evidence="3" id="KW-1185">Reference proteome</keyword>
<dbReference type="EMBL" id="MJEQ01037192">
    <property type="protein sequence ID" value="OIS98172.1"/>
    <property type="molecule type" value="Genomic_DNA"/>
</dbReference>
<accession>A0A1J6HZC3</accession>
<evidence type="ECO:0000256" key="1">
    <source>
        <dbReference type="SAM" id="MobiDB-lite"/>
    </source>
</evidence>
<feature type="region of interest" description="Disordered" evidence="1">
    <location>
        <begin position="1"/>
        <end position="78"/>
    </location>
</feature>
<feature type="region of interest" description="Disordered" evidence="1">
    <location>
        <begin position="122"/>
        <end position="149"/>
    </location>
</feature>
<reference evidence="2" key="1">
    <citation type="submission" date="2016-11" db="EMBL/GenBank/DDBJ databases">
        <title>The genome of Nicotiana attenuata.</title>
        <authorList>
            <person name="Xu S."/>
            <person name="Brockmoeller T."/>
            <person name="Gaquerel E."/>
            <person name="Navarro A."/>
            <person name="Kuhl H."/>
            <person name="Gase K."/>
            <person name="Ling Z."/>
            <person name="Zhou W."/>
            <person name="Kreitzer C."/>
            <person name="Stanke M."/>
            <person name="Tang H."/>
            <person name="Lyons E."/>
            <person name="Pandey P."/>
            <person name="Pandey S.P."/>
            <person name="Timmermann B."/>
            <person name="Baldwin I.T."/>
        </authorList>
    </citation>
    <scope>NUCLEOTIDE SEQUENCE [LARGE SCALE GENOMIC DNA]</scope>
    <source>
        <strain evidence="2">UT</strain>
    </source>
</reference>
<organism evidence="2 3">
    <name type="scientific">Nicotiana attenuata</name>
    <name type="common">Coyote tobacco</name>
    <dbReference type="NCBI Taxonomy" id="49451"/>
    <lineage>
        <taxon>Eukaryota</taxon>
        <taxon>Viridiplantae</taxon>
        <taxon>Streptophyta</taxon>
        <taxon>Embryophyta</taxon>
        <taxon>Tracheophyta</taxon>
        <taxon>Spermatophyta</taxon>
        <taxon>Magnoliopsida</taxon>
        <taxon>eudicotyledons</taxon>
        <taxon>Gunneridae</taxon>
        <taxon>Pentapetalae</taxon>
        <taxon>asterids</taxon>
        <taxon>lamiids</taxon>
        <taxon>Solanales</taxon>
        <taxon>Solanaceae</taxon>
        <taxon>Nicotianoideae</taxon>
        <taxon>Nicotianeae</taxon>
        <taxon>Nicotiana</taxon>
    </lineage>
</organism>
<evidence type="ECO:0000313" key="2">
    <source>
        <dbReference type="EMBL" id="OIS98172.1"/>
    </source>
</evidence>
<gene>
    <name evidence="2" type="ORF">A4A49_51412</name>
</gene>
<dbReference type="OMA" id="WRAYELV"/>
<sequence length="340" mass="38433">MDSILSIPSNNEPTTTSPTTANNSHPTPLSNGPTTTTKPCHTTTRDLRRDVLHDSKRSTKSNTSKSSPRPNPSTGYYSLANAENHHLFLTMASPDTAPPSSLEYTPTKQLLAMVYSSSPARTTPYNINYPPHSPQQEDQAEEGNDPPETFMESMILNDFLTISISGSREKKYLIFIPPTLQKTSLNVRLNPSSVEERYVMLMIPTLQDNLLPTDLYDPPHLLMHLELSLALEESFPQHEGLMKIMLWNCWRAHNLEFRRNLRFLLTWDNPSIMCLTETKIADYTYLLMEYNYTDLIQVAAQGQAEGIVLFWRAYELVVNPVAVTSQEIQSSVQVNDQGVQ</sequence>
<dbReference type="AlphaFoldDB" id="A0A1J6HZC3"/>
<dbReference type="Gene3D" id="3.60.10.10">
    <property type="entry name" value="Endonuclease/exonuclease/phosphatase"/>
    <property type="match status" value="1"/>
</dbReference>
<dbReference type="Gramene" id="OIS98172">
    <property type="protein sequence ID" value="OIS98172"/>
    <property type="gene ID" value="A4A49_51412"/>
</dbReference>
<name>A0A1J6HZC3_NICAT</name>
<proteinExistence type="predicted"/>
<dbReference type="SUPFAM" id="SSF56219">
    <property type="entry name" value="DNase I-like"/>
    <property type="match status" value="1"/>
</dbReference>
<feature type="compositionally biased region" description="Low complexity" evidence="1">
    <location>
        <begin position="1"/>
        <end position="42"/>
    </location>
</feature>
<evidence type="ECO:0000313" key="3">
    <source>
        <dbReference type="Proteomes" id="UP000187609"/>
    </source>
</evidence>
<feature type="compositionally biased region" description="Basic and acidic residues" evidence="1">
    <location>
        <begin position="43"/>
        <end position="57"/>
    </location>
</feature>
<dbReference type="InterPro" id="IPR036691">
    <property type="entry name" value="Endo/exonu/phosph_ase_sf"/>
</dbReference>
<protein>
    <submittedName>
        <fullName evidence="2">Uncharacterized protein</fullName>
    </submittedName>
</protein>
<feature type="compositionally biased region" description="Low complexity" evidence="1">
    <location>
        <begin position="60"/>
        <end position="74"/>
    </location>
</feature>
<dbReference type="PANTHER" id="PTHR35218:SF7">
    <property type="entry name" value="ENDONUCLEASE_EXONUCLEASE_PHOSPHATASE"/>
    <property type="match status" value="1"/>
</dbReference>